<feature type="region of interest" description="Disordered" evidence="1">
    <location>
        <begin position="128"/>
        <end position="160"/>
    </location>
</feature>
<protein>
    <submittedName>
        <fullName evidence="3">Uncharacterized protein</fullName>
    </submittedName>
</protein>
<feature type="compositionally biased region" description="Basic residues" evidence="1">
    <location>
        <begin position="128"/>
        <end position="144"/>
    </location>
</feature>
<dbReference type="AlphaFoldDB" id="A0AAE0G9W6"/>
<gene>
    <name evidence="3" type="ORF">CYMTET_17774</name>
    <name evidence="2" type="ORF">CYMTET_26357</name>
</gene>
<evidence type="ECO:0000313" key="2">
    <source>
        <dbReference type="EMBL" id="KAK3264932.1"/>
    </source>
</evidence>
<feature type="region of interest" description="Disordered" evidence="1">
    <location>
        <begin position="53"/>
        <end position="76"/>
    </location>
</feature>
<evidence type="ECO:0000313" key="4">
    <source>
        <dbReference type="Proteomes" id="UP001190700"/>
    </source>
</evidence>
<dbReference type="EMBL" id="LGRX02014258">
    <property type="protein sequence ID" value="KAK3264932.1"/>
    <property type="molecule type" value="Genomic_DNA"/>
</dbReference>
<reference evidence="3 4" key="1">
    <citation type="journal article" date="2015" name="Genome Biol. Evol.">
        <title>Comparative Genomics of a Bacterivorous Green Alga Reveals Evolutionary Causalities and Consequences of Phago-Mixotrophic Mode of Nutrition.</title>
        <authorList>
            <person name="Burns J.A."/>
            <person name="Paasch A."/>
            <person name="Narechania A."/>
            <person name="Kim E."/>
        </authorList>
    </citation>
    <scope>NUCLEOTIDE SEQUENCE [LARGE SCALE GENOMIC DNA]</scope>
    <source>
        <strain evidence="3">PLY_AMNH</strain>
    </source>
</reference>
<proteinExistence type="predicted"/>
<name>A0AAE0G9W6_9CHLO</name>
<dbReference type="Proteomes" id="UP001190700">
    <property type="component" value="Unassembled WGS sequence"/>
</dbReference>
<evidence type="ECO:0000256" key="1">
    <source>
        <dbReference type="SAM" id="MobiDB-lite"/>
    </source>
</evidence>
<organism evidence="3 4">
    <name type="scientific">Cymbomonas tetramitiformis</name>
    <dbReference type="NCBI Taxonomy" id="36881"/>
    <lineage>
        <taxon>Eukaryota</taxon>
        <taxon>Viridiplantae</taxon>
        <taxon>Chlorophyta</taxon>
        <taxon>Pyramimonadophyceae</taxon>
        <taxon>Pyramimonadales</taxon>
        <taxon>Pyramimonadaceae</taxon>
        <taxon>Cymbomonas</taxon>
    </lineage>
</organism>
<sequence>MAGGGASVQLMITGEMRSKLQNDLGYSVEEVDVMKPEMAAAVIEKQFARPWGNEPMPEGWKRSAAGSPSSERRGSMQDVSRGVLGIVLFPIHFTKGVVEYCFGTTLGRVATVVGVTVAARAYVENKREKKARAQKRLERKKRRAASQQQAPPQWPSFLKK</sequence>
<dbReference type="EMBL" id="LGRX02008003">
    <property type="protein sequence ID" value="KAK3274020.1"/>
    <property type="molecule type" value="Genomic_DNA"/>
</dbReference>
<keyword evidence="4" id="KW-1185">Reference proteome</keyword>
<reference evidence="3" key="2">
    <citation type="submission" date="2023-06" db="EMBL/GenBank/DDBJ databases">
        <title>Long-read-based genome assembly of the green algal bacterivore Cymbomonas tetramitiformis.</title>
        <authorList>
            <person name="Gyaltshen Y."/>
            <person name="Rozenberg A."/>
            <person name="Paasch A."/>
            <person name="Burns J.A."/>
            <person name="Warring S."/>
            <person name="Larson R."/>
            <person name="Maurer-Alcala X."/>
            <person name="Dacks J."/>
            <person name="Kim E."/>
        </authorList>
    </citation>
    <scope>NUCLEOTIDE SEQUENCE</scope>
    <source>
        <strain evidence="3">PLY_AMNH</strain>
    </source>
</reference>
<accession>A0AAE0G9W6</accession>
<comment type="caution">
    <text evidence="3">The sequence shown here is derived from an EMBL/GenBank/DDBJ whole genome shotgun (WGS) entry which is preliminary data.</text>
</comment>
<evidence type="ECO:0000313" key="3">
    <source>
        <dbReference type="EMBL" id="KAK3274020.1"/>
    </source>
</evidence>